<dbReference type="InterPro" id="IPR019831">
    <property type="entry name" value="Mn/Fe_SOD_N"/>
</dbReference>
<keyword evidence="4 8" id="KW-0560">Oxidoreductase</keyword>
<dbReference type="InterPro" id="IPR036314">
    <property type="entry name" value="SOD_C_sf"/>
</dbReference>
<dbReference type="EC" id="1.15.1.1" evidence="2 8"/>
<comment type="catalytic activity">
    <reaction evidence="8">
        <text>2 superoxide + 2 H(+) = H2O2 + O2</text>
        <dbReference type="Rhea" id="RHEA:20696"/>
        <dbReference type="ChEBI" id="CHEBI:15378"/>
        <dbReference type="ChEBI" id="CHEBI:15379"/>
        <dbReference type="ChEBI" id="CHEBI:16240"/>
        <dbReference type="ChEBI" id="CHEBI:18421"/>
        <dbReference type="EC" id="1.15.1.1"/>
    </reaction>
</comment>
<dbReference type="InterPro" id="IPR019833">
    <property type="entry name" value="Mn/Fe_SOD_BS"/>
</dbReference>
<evidence type="ECO:0000313" key="12">
    <source>
        <dbReference type="Proteomes" id="UP000276223"/>
    </source>
</evidence>
<keyword evidence="3 7" id="KW-0479">Metal-binding</keyword>
<accession>A0A3N1UUW3</accession>
<dbReference type="GO" id="GO:0051536">
    <property type="term" value="F:iron-sulfur cluster binding"/>
    <property type="evidence" value="ECO:0007669"/>
    <property type="project" value="UniProtKB-KW"/>
</dbReference>
<dbReference type="SUPFAM" id="SSF54719">
    <property type="entry name" value="Fe,Mn superoxide dismutase (SOD), C-terminal domain"/>
    <property type="match status" value="1"/>
</dbReference>
<evidence type="ECO:0000259" key="9">
    <source>
        <dbReference type="Pfam" id="PF00081"/>
    </source>
</evidence>
<dbReference type="PANTHER" id="PTHR42769">
    <property type="entry name" value="SUPEROXIDE DISMUTASE"/>
    <property type="match status" value="1"/>
</dbReference>
<dbReference type="InterPro" id="IPR036324">
    <property type="entry name" value="Mn/Fe_SOD_N_sf"/>
</dbReference>
<dbReference type="InterPro" id="IPR019832">
    <property type="entry name" value="Mn/Fe_SOD_C"/>
</dbReference>
<feature type="binding site" evidence="7">
    <location>
        <position position="207"/>
    </location>
    <ligand>
        <name>Mn(2+)</name>
        <dbReference type="ChEBI" id="CHEBI:29035"/>
    </ligand>
</feature>
<dbReference type="FunFam" id="1.10.287.990:FF:000002">
    <property type="entry name" value="Superoxide dismutase"/>
    <property type="match status" value="1"/>
</dbReference>
<dbReference type="Proteomes" id="UP000276223">
    <property type="component" value="Unassembled WGS sequence"/>
</dbReference>
<dbReference type="PROSITE" id="PS00088">
    <property type="entry name" value="SOD_MN"/>
    <property type="match status" value="1"/>
</dbReference>
<evidence type="ECO:0000256" key="6">
    <source>
        <dbReference type="ARBA" id="ARBA00023014"/>
    </source>
</evidence>
<dbReference type="SUPFAM" id="SSF46609">
    <property type="entry name" value="Fe,Mn superoxide dismutase (SOD), N-terminal domain"/>
    <property type="match status" value="1"/>
</dbReference>
<feature type="domain" description="Manganese/iron superoxide dismutase N-terminal" evidence="9">
    <location>
        <begin position="45"/>
        <end position="128"/>
    </location>
</feature>
<comment type="similarity">
    <text evidence="1 8">Belongs to the iron/manganese superoxide dismutase family.</text>
</comment>
<dbReference type="InterPro" id="IPR001189">
    <property type="entry name" value="Mn/Fe_SOD"/>
</dbReference>
<dbReference type="AlphaFoldDB" id="A0A3N1UUW3"/>
<dbReference type="PANTHER" id="PTHR42769:SF3">
    <property type="entry name" value="SUPEROXIDE DISMUTASE [FE] 2, CHLOROPLASTIC"/>
    <property type="match status" value="1"/>
</dbReference>
<evidence type="ECO:0000256" key="8">
    <source>
        <dbReference type="RuleBase" id="RU000414"/>
    </source>
</evidence>
<sequence length="241" mass="26881">MQEHKKSEMSRRTFLQGMATGTAILAMPGAVPPAWAQKIQGSPAWEVPPLPYPENALEPHLSGRTLSFHYGKHHLGYAVNLKKLVQGTPLAVMSLEEIIKATVDKPEQKAVFNNAAQVWNHTFYWRCMRAGGGGQPDVSLTQRFIKDFGSPQAFMEQFRAAAVSLFGSGWAWLVEEAGVLKIVQTSNADTPIAHGQKPLLTIDVWEHAYYLDYQNRRADYVQAFMTHLVDWSFVAKNLGVA</sequence>
<keyword evidence="5" id="KW-0408">Iron</keyword>
<evidence type="ECO:0000259" key="10">
    <source>
        <dbReference type="Pfam" id="PF02777"/>
    </source>
</evidence>
<keyword evidence="6" id="KW-0411">Iron-sulfur</keyword>
<name>A0A3N1UUW3_9BACT</name>
<comment type="caution">
    <text evidence="11">The sequence shown here is derived from an EMBL/GenBank/DDBJ whole genome shotgun (WGS) entry which is preliminary data.</text>
</comment>
<feature type="binding site" evidence="7">
    <location>
        <position position="121"/>
    </location>
    <ligand>
        <name>Mn(2+)</name>
        <dbReference type="ChEBI" id="CHEBI:29035"/>
    </ligand>
</feature>
<dbReference type="EMBL" id="RJVA01000013">
    <property type="protein sequence ID" value="ROQ90906.1"/>
    <property type="molecule type" value="Genomic_DNA"/>
</dbReference>
<dbReference type="GO" id="GO:0004784">
    <property type="term" value="F:superoxide dismutase activity"/>
    <property type="evidence" value="ECO:0007669"/>
    <property type="project" value="UniProtKB-EC"/>
</dbReference>
<evidence type="ECO:0000256" key="7">
    <source>
        <dbReference type="PIRSR" id="PIRSR000349-1"/>
    </source>
</evidence>
<dbReference type="PIRSF" id="PIRSF000349">
    <property type="entry name" value="SODismutase"/>
    <property type="match status" value="1"/>
</dbReference>
<organism evidence="11 12">
    <name type="scientific">Desulfosoma caldarium</name>
    <dbReference type="NCBI Taxonomy" id="610254"/>
    <lineage>
        <taxon>Bacteria</taxon>
        <taxon>Pseudomonadati</taxon>
        <taxon>Thermodesulfobacteriota</taxon>
        <taxon>Syntrophobacteria</taxon>
        <taxon>Syntrophobacterales</taxon>
        <taxon>Syntrophobacteraceae</taxon>
        <taxon>Desulfosoma</taxon>
    </lineage>
</organism>
<dbReference type="Gene3D" id="1.10.287.990">
    <property type="entry name" value="Fe,Mn superoxide dismutase (SOD) domain"/>
    <property type="match status" value="1"/>
</dbReference>
<evidence type="ECO:0000256" key="3">
    <source>
        <dbReference type="ARBA" id="ARBA00022723"/>
    </source>
</evidence>
<evidence type="ECO:0000256" key="2">
    <source>
        <dbReference type="ARBA" id="ARBA00012682"/>
    </source>
</evidence>
<evidence type="ECO:0000256" key="1">
    <source>
        <dbReference type="ARBA" id="ARBA00008714"/>
    </source>
</evidence>
<evidence type="ECO:0000313" key="11">
    <source>
        <dbReference type="EMBL" id="ROQ90906.1"/>
    </source>
</evidence>
<feature type="domain" description="Manganese/iron superoxide dismutase C-terminal" evidence="10">
    <location>
        <begin position="139"/>
        <end position="237"/>
    </location>
</feature>
<evidence type="ECO:0000256" key="4">
    <source>
        <dbReference type="ARBA" id="ARBA00023002"/>
    </source>
</evidence>
<protein>
    <recommendedName>
        <fullName evidence="2 8">Superoxide dismutase</fullName>
        <ecNumber evidence="2 8">1.15.1.1</ecNumber>
    </recommendedName>
</protein>
<feature type="binding site" evidence="7">
    <location>
        <position position="203"/>
    </location>
    <ligand>
        <name>Mn(2+)</name>
        <dbReference type="ChEBI" id="CHEBI:29035"/>
    </ligand>
</feature>
<feature type="binding site" evidence="7">
    <location>
        <position position="69"/>
    </location>
    <ligand>
        <name>Mn(2+)</name>
        <dbReference type="ChEBI" id="CHEBI:29035"/>
    </ligand>
</feature>
<proteinExistence type="inferred from homology"/>
<dbReference type="GO" id="GO:0046872">
    <property type="term" value="F:metal ion binding"/>
    <property type="evidence" value="ECO:0007669"/>
    <property type="project" value="UniProtKB-KW"/>
</dbReference>
<gene>
    <name evidence="11" type="ORF">EDC27_2174</name>
</gene>
<dbReference type="Gene3D" id="3.55.40.20">
    <property type="entry name" value="Iron/manganese superoxide dismutase, C-terminal domain"/>
    <property type="match status" value="1"/>
</dbReference>
<reference evidence="11 12" key="1">
    <citation type="submission" date="2018-11" db="EMBL/GenBank/DDBJ databases">
        <title>Genomic Encyclopedia of Type Strains, Phase IV (KMG-IV): sequencing the most valuable type-strain genomes for metagenomic binning, comparative biology and taxonomic classification.</title>
        <authorList>
            <person name="Goeker M."/>
        </authorList>
    </citation>
    <scope>NUCLEOTIDE SEQUENCE [LARGE SCALE GENOMIC DNA]</scope>
    <source>
        <strain evidence="11 12">DSM 22027</strain>
    </source>
</reference>
<comment type="function">
    <text evidence="8">Destroys radicals which are normally produced within the cells and which are toxic to biological systems.</text>
</comment>
<dbReference type="InterPro" id="IPR006311">
    <property type="entry name" value="TAT_signal"/>
</dbReference>
<dbReference type="Pfam" id="PF02777">
    <property type="entry name" value="Sod_Fe_C"/>
    <property type="match status" value="1"/>
</dbReference>
<evidence type="ECO:0000256" key="5">
    <source>
        <dbReference type="ARBA" id="ARBA00023004"/>
    </source>
</evidence>
<dbReference type="Pfam" id="PF00081">
    <property type="entry name" value="Sod_Fe_N"/>
    <property type="match status" value="1"/>
</dbReference>
<dbReference type="PROSITE" id="PS51318">
    <property type="entry name" value="TAT"/>
    <property type="match status" value="1"/>
</dbReference>
<keyword evidence="12" id="KW-1185">Reference proteome</keyword>
<dbReference type="PRINTS" id="PR01703">
    <property type="entry name" value="MNSODISMTASE"/>
</dbReference>